<evidence type="ECO:0000313" key="1">
    <source>
        <dbReference type="EMBL" id="RNA44099.1"/>
    </source>
</evidence>
<dbReference type="AlphaFoldDB" id="A0A3M7T839"/>
<gene>
    <name evidence="1" type="ORF">BpHYR1_013560</name>
</gene>
<dbReference type="EMBL" id="REGN01000155">
    <property type="protein sequence ID" value="RNA44099.1"/>
    <property type="molecule type" value="Genomic_DNA"/>
</dbReference>
<comment type="caution">
    <text evidence="1">The sequence shown here is derived from an EMBL/GenBank/DDBJ whole genome shotgun (WGS) entry which is preliminary data.</text>
</comment>
<accession>A0A3M7T839</accession>
<protein>
    <submittedName>
        <fullName evidence="1">Uncharacterized protein</fullName>
    </submittedName>
</protein>
<sequence>MFGLKAYCHISRVLKSEKLIPGLKQALTTSDQGLLEKSLNLLNENIAKLNTNVSKISDDNSQLRG</sequence>
<dbReference type="Proteomes" id="UP000276133">
    <property type="component" value="Unassembled WGS sequence"/>
</dbReference>
<keyword evidence="2" id="KW-1185">Reference proteome</keyword>
<proteinExistence type="predicted"/>
<evidence type="ECO:0000313" key="2">
    <source>
        <dbReference type="Proteomes" id="UP000276133"/>
    </source>
</evidence>
<organism evidence="1 2">
    <name type="scientific">Brachionus plicatilis</name>
    <name type="common">Marine rotifer</name>
    <name type="synonym">Brachionus muelleri</name>
    <dbReference type="NCBI Taxonomy" id="10195"/>
    <lineage>
        <taxon>Eukaryota</taxon>
        <taxon>Metazoa</taxon>
        <taxon>Spiralia</taxon>
        <taxon>Gnathifera</taxon>
        <taxon>Rotifera</taxon>
        <taxon>Eurotatoria</taxon>
        <taxon>Monogononta</taxon>
        <taxon>Pseudotrocha</taxon>
        <taxon>Ploima</taxon>
        <taxon>Brachionidae</taxon>
        <taxon>Brachionus</taxon>
    </lineage>
</organism>
<reference evidence="1 2" key="1">
    <citation type="journal article" date="2018" name="Sci. Rep.">
        <title>Genomic signatures of local adaptation to the degree of environmental predictability in rotifers.</title>
        <authorList>
            <person name="Franch-Gras L."/>
            <person name="Hahn C."/>
            <person name="Garcia-Roger E.M."/>
            <person name="Carmona M.J."/>
            <person name="Serra M."/>
            <person name="Gomez A."/>
        </authorList>
    </citation>
    <scope>NUCLEOTIDE SEQUENCE [LARGE SCALE GENOMIC DNA]</scope>
    <source>
        <strain evidence="1">HYR1</strain>
    </source>
</reference>
<name>A0A3M7T839_BRAPC</name>